<dbReference type="Gramene" id="rna-AYBTSS11_LOCUS30202">
    <property type="protein sequence ID" value="CAJ1978029.1"/>
    <property type="gene ID" value="gene-AYBTSS11_LOCUS30202"/>
</dbReference>
<name>A0AA86W4K8_9FABA</name>
<accession>A0AA86W4K8</accession>
<protein>
    <submittedName>
        <fullName evidence="1">Uncharacterized protein</fullName>
    </submittedName>
</protein>
<sequence>MRSWPQWFSVRVGAVRSEEMTCTVRDGVVGAMNEGGSIEVTCGSMSADRNGDFGTGEERVRDFGEKWLAVHSEGEGDNGEVVVGGEMKSMRGREGGWRRCDGFA</sequence>
<evidence type="ECO:0000313" key="2">
    <source>
        <dbReference type="Proteomes" id="UP001189624"/>
    </source>
</evidence>
<evidence type="ECO:0000313" key="1">
    <source>
        <dbReference type="EMBL" id="CAJ1978029.1"/>
    </source>
</evidence>
<keyword evidence="2" id="KW-1185">Reference proteome</keyword>
<gene>
    <name evidence="1" type="ORF">AYBTSS11_LOCUS30202</name>
</gene>
<organism evidence="1 2">
    <name type="scientific">Sphenostylis stenocarpa</name>
    <dbReference type="NCBI Taxonomy" id="92480"/>
    <lineage>
        <taxon>Eukaryota</taxon>
        <taxon>Viridiplantae</taxon>
        <taxon>Streptophyta</taxon>
        <taxon>Embryophyta</taxon>
        <taxon>Tracheophyta</taxon>
        <taxon>Spermatophyta</taxon>
        <taxon>Magnoliopsida</taxon>
        <taxon>eudicotyledons</taxon>
        <taxon>Gunneridae</taxon>
        <taxon>Pentapetalae</taxon>
        <taxon>rosids</taxon>
        <taxon>fabids</taxon>
        <taxon>Fabales</taxon>
        <taxon>Fabaceae</taxon>
        <taxon>Papilionoideae</taxon>
        <taxon>50 kb inversion clade</taxon>
        <taxon>NPAAA clade</taxon>
        <taxon>indigoferoid/millettioid clade</taxon>
        <taxon>Phaseoleae</taxon>
        <taxon>Sphenostylis</taxon>
    </lineage>
</organism>
<dbReference type="AlphaFoldDB" id="A0AA86W4K8"/>
<dbReference type="EMBL" id="OY731408">
    <property type="protein sequence ID" value="CAJ1978029.1"/>
    <property type="molecule type" value="Genomic_DNA"/>
</dbReference>
<proteinExistence type="predicted"/>
<dbReference type="Proteomes" id="UP001189624">
    <property type="component" value="Chromosome 11"/>
</dbReference>
<reference evidence="1" key="1">
    <citation type="submission" date="2023-10" db="EMBL/GenBank/DDBJ databases">
        <authorList>
            <person name="Domelevo Entfellner J.-B."/>
        </authorList>
    </citation>
    <scope>NUCLEOTIDE SEQUENCE</scope>
</reference>